<keyword evidence="3" id="KW-1185">Reference proteome</keyword>
<evidence type="ECO:0000256" key="1">
    <source>
        <dbReference type="SAM" id="Phobius"/>
    </source>
</evidence>
<reference evidence="2 3" key="1">
    <citation type="submission" date="2018-10" db="EMBL/GenBank/DDBJ databases">
        <title>Sinomicrobium pectinilyticum sp. nov., a pectinase-producing bacterium isolated from alkaline and saline soil, and emended description of the genus Sinomicrobium.</title>
        <authorList>
            <person name="Cheng B."/>
            <person name="Li C."/>
            <person name="Lai Q."/>
            <person name="Du M."/>
            <person name="Shao Z."/>
            <person name="Xu P."/>
            <person name="Yang C."/>
        </authorList>
    </citation>
    <scope>NUCLEOTIDE SEQUENCE [LARGE SCALE GENOMIC DNA]</scope>
    <source>
        <strain evidence="2 3">5DNS001</strain>
    </source>
</reference>
<dbReference type="OrthoDB" id="1443521at2"/>
<name>A0A3N0E212_SINP1</name>
<comment type="caution">
    <text evidence="2">The sequence shown here is derived from an EMBL/GenBank/DDBJ whole genome shotgun (WGS) entry which is preliminary data.</text>
</comment>
<protein>
    <submittedName>
        <fullName evidence="2">Uncharacterized protein</fullName>
    </submittedName>
</protein>
<feature type="transmembrane region" description="Helical" evidence="1">
    <location>
        <begin position="6"/>
        <end position="25"/>
    </location>
</feature>
<sequence>MDIISLEMGIAFLFIFLAPIVYILAKENAKKKKLNNRVTKICSDNAIKKTNTISIANHIFVSDIEGKKLLNYHKKQDNFSVMDLEDFDTCSIQRSWNNGESSKVVLQKVSMVFTPKGQGSPHVISLFDDSYENPLEAEAILYEADRFTRYLNTEALH</sequence>
<proteinExistence type="predicted"/>
<gene>
    <name evidence="2" type="ORF">ED312_18155</name>
</gene>
<keyword evidence="1" id="KW-1133">Transmembrane helix</keyword>
<evidence type="ECO:0000313" key="3">
    <source>
        <dbReference type="Proteomes" id="UP000267469"/>
    </source>
</evidence>
<keyword evidence="1" id="KW-0472">Membrane</keyword>
<keyword evidence="1" id="KW-0812">Transmembrane</keyword>
<dbReference type="RefSeq" id="WP_123217448.1">
    <property type="nucleotide sequence ID" value="NZ_RJTM01000120.1"/>
</dbReference>
<dbReference type="Proteomes" id="UP000267469">
    <property type="component" value="Unassembled WGS sequence"/>
</dbReference>
<organism evidence="2 3">
    <name type="scientific">Sinomicrobium pectinilyticum</name>
    <dbReference type="NCBI Taxonomy" id="1084421"/>
    <lineage>
        <taxon>Bacteria</taxon>
        <taxon>Pseudomonadati</taxon>
        <taxon>Bacteroidota</taxon>
        <taxon>Flavobacteriia</taxon>
        <taxon>Flavobacteriales</taxon>
        <taxon>Flavobacteriaceae</taxon>
        <taxon>Sinomicrobium</taxon>
    </lineage>
</organism>
<dbReference type="AlphaFoldDB" id="A0A3N0E212"/>
<evidence type="ECO:0000313" key="2">
    <source>
        <dbReference type="EMBL" id="RNL81894.1"/>
    </source>
</evidence>
<accession>A0A3N0E212</accession>
<dbReference type="EMBL" id="RJTM01000120">
    <property type="protein sequence ID" value="RNL81894.1"/>
    <property type="molecule type" value="Genomic_DNA"/>
</dbReference>